<dbReference type="GO" id="GO:0046872">
    <property type="term" value="F:metal ion binding"/>
    <property type="evidence" value="ECO:0007669"/>
    <property type="project" value="UniProtKB-KW"/>
</dbReference>
<dbReference type="RefSeq" id="WP_053776803.1">
    <property type="nucleotide sequence ID" value="NZ_JAADZU010000028.1"/>
</dbReference>
<organism evidence="5 6">
    <name type="scientific">Gordonia desulfuricans</name>
    <dbReference type="NCBI Taxonomy" id="89051"/>
    <lineage>
        <taxon>Bacteria</taxon>
        <taxon>Bacillati</taxon>
        <taxon>Actinomycetota</taxon>
        <taxon>Actinomycetes</taxon>
        <taxon>Mycobacteriales</taxon>
        <taxon>Gordoniaceae</taxon>
        <taxon>Gordonia</taxon>
    </lineage>
</organism>
<evidence type="ECO:0000256" key="1">
    <source>
        <dbReference type="ARBA" id="ARBA00004792"/>
    </source>
</evidence>
<dbReference type="InterPro" id="IPR044861">
    <property type="entry name" value="IPNS-like_FE2OG_OXY"/>
</dbReference>
<gene>
    <name evidence="5" type="ORF">GYA93_10635</name>
</gene>
<dbReference type="Gene3D" id="2.60.120.330">
    <property type="entry name" value="B-lactam Antibiotic, Isopenicillin N Synthase, Chain"/>
    <property type="match status" value="1"/>
</dbReference>
<dbReference type="PANTHER" id="PTHR47990">
    <property type="entry name" value="2-OXOGLUTARATE (2OG) AND FE(II)-DEPENDENT OXYGENASE SUPERFAMILY PROTEIN-RELATED"/>
    <property type="match status" value="1"/>
</dbReference>
<dbReference type="EMBL" id="JAADZU010000028">
    <property type="protein sequence ID" value="NDK90034.1"/>
    <property type="molecule type" value="Genomic_DNA"/>
</dbReference>
<evidence type="ECO:0000313" key="6">
    <source>
        <dbReference type="Proteomes" id="UP000466307"/>
    </source>
</evidence>
<reference evidence="5 6" key="1">
    <citation type="submission" date="2020-01" db="EMBL/GenBank/DDBJ databases">
        <title>Investigation of new actinobacteria for the biodesulphurisation of diesel fuel.</title>
        <authorList>
            <person name="Athi Narayanan S.M."/>
        </authorList>
    </citation>
    <scope>NUCLEOTIDE SEQUENCE [LARGE SCALE GENOMIC DNA]</scope>
    <source>
        <strain evidence="5 6">213E</strain>
    </source>
</reference>
<dbReference type="InterPro" id="IPR050231">
    <property type="entry name" value="Iron_ascorbate_oxido_reductase"/>
</dbReference>
<proteinExistence type="inferred from homology"/>
<dbReference type="GO" id="GO:0016491">
    <property type="term" value="F:oxidoreductase activity"/>
    <property type="evidence" value="ECO:0007669"/>
    <property type="project" value="UniProtKB-KW"/>
</dbReference>
<dbReference type="InterPro" id="IPR005123">
    <property type="entry name" value="Oxoglu/Fe-dep_dioxygenase_dom"/>
</dbReference>
<evidence type="ECO:0000256" key="2">
    <source>
        <dbReference type="ARBA" id="ARBA00023194"/>
    </source>
</evidence>
<protein>
    <submittedName>
        <fullName evidence="5">Isopenicillin N synthase family oxygenase</fullName>
    </submittedName>
</protein>
<dbReference type="SUPFAM" id="SSF51197">
    <property type="entry name" value="Clavaminate synthase-like"/>
    <property type="match status" value="1"/>
</dbReference>
<evidence type="ECO:0000313" key="5">
    <source>
        <dbReference type="EMBL" id="NDK90034.1"/>
    </source>
</evidence>
<keyword evidence="2" id="KW-0045">Antibiotic biosynthesis</keyword>
<accession>A0A7K3LP54</accession>
<comment type="pathway">
    <text evidence="1">Antibiotic biosynthesis.</text>
</comment>
<comment type="similarity">
    <text evidence="3">Belongs to the iron/ascorbate-dependent oxidoreductase family.</text>
</comment>
<dbReference type="PROSITE" id="PS51471">
    <property type="entry name" value="FE2OG_OXY"/>
    <property type="match status" value="1"/>
</dbReference>
<keyword evidence="6" id="KW-1185">Reference proteome</keyword>
<keyword evidence="3" id="KW-0560">Oxidoreductase</keyword>
<name>A0A7K3LP54_9ACTN</name>
<dbReference type="Pfam" id="PF03171">
    <property type="entry name" value="2OG-FeII_Oxy"/>
    <property type="match status" value="1"/>
</dbReference>
<dbReference type="InterPro" id="IPR027443">
    <property type="entry name" value="IPNS-like_sf"/>
</dbReference>
<dbReference type="AlphaFoldDB" id="A0A7K3LP54"/>
<dbReference type="Pfam" id="PF14226">
    <property type="entry name" value="DIOX_N"/>
    <property type="match status" value="1"/>
</dbReference>
<feature type="domain" description="Fe2OG dioxygenase" evidence="4">
    <location>
        <begin position="174"/>
        <end position="283"/>
    </location>
</feature>
<comment type="caution">
    <text evidence="5">The sequence shown here is derived from an EMBL/GenBank/DDBJ whole genome shotgun (WGS) entry which is preliminary data.</text>
</comment>
<keyword evidence="3" id="KW-0408">Iron</keyword>
<dbReference type="Proteomes" id="UP000466307">
    <property type="component" value="Unassembled WGS sequence"/>
</dbReference>
<dbReference type="InterPro" id="IPR026992">
    <property type="entry name" value="DIOX_N"/>
</dbReference>
<dbReference type="GO" id="GO:0017000">
    <property type="term" value="P:antibiotic biosynthetic process"/>
    <property type="evidence" value="ECO:0007669"/>
    <property type="project" value="UniProtKB-KW"/>
</dbReference>
<sequence length="328" mass="36593">MTSLPPLSLADVCGPSASARARQFDLLDAALSSVGYAYLDGHGIPADLTTELFGTTRDFFTGDPRIRHEVAQPEPQQVRGWSGVGSESMSFVLDEESHGDLKEKMDIGPLDITADDADPYTLRFVNLWPRGHPGFRPAWEEYYRHQRRIGAALLSLTAEGFDLPRDHFEPLFTDELSMLRALFFPEQVAEPLPHQFRAGTHTDYGAFTIVCAESTVGGLQVFDPDGEWLEIATSPSRLVILVGDLLAEWTANRWPVTVHRTVNPPRSVAFESSRLSFAFYQHPSYSTAITELPALATRSGGYTEELLAGPHLVEKYVRQTTFDHFPRR</sequence>
<evidence type="ECO:0000256" key="3">
    <source>
        <dbReference type="RuleBase" id="RU003682"/>
    </source>
</evidence>
<keyword evidence="3" id="KW-0479">Metal-binding</keyword>
<evidence type="ECO:0000259" key="4">
    <source>
        <dbReference type="PROSITE" id="PS51471"/>
    </source>
</evidence>